<feature type="signal peptide" evidence="1">
    <location>
        <begin position="1"/>
        <end position="21"/>
    </location>
</feature>
<proteinExistence type="predicted"/>
<evidence type="ECO:0000256" key="1">
    <source>
        <dbReference type="SAM" id="SignalP"/>
    </source>
</evidence>
<evidence type="ECO:0008006" key="4">
    <source>
        <dbReference type="Google" id="ProtNLM"/>
    </source>
</evidence>
<dbReference type="EMBL" id="CAKOFQ010006828">
    <property type="protein sequence ID" value="CAH1974750.1"/>
    <property type="molecule type" value="Genomic_DNA"/>
</dbReference>
<dbReference type="AlphaFoldDB" id="A0A9P0KIP1"/>
<reference evidence="2" key="1">
    <citation type="submission" date="2022-03" db="EMBL/GenBank/DDBJ databases">
        <authorList>
            <person name="Sayadi A."/>
        </authorList>
    </citation>
    <scope>NUCLEOTIDE SEQUENCE</scope>
</reference>
<keyword evidence="1" id="KW-0732">Signal</keyword>
<sequence>MQFWKQGSLAASLSLWRFSSLRWWLFRLLERAVPPKEMDKLGGEIKTTQGNEVCQSATANNKLIFSIATPTMTFSRCYSEQREIHHLYVAIPALRLLTFQRDILCVGIR</sequence>
<keyword evidence="3" id="KW-1185">Reference proteome</keyword>
<organism evidence="2 3">
    <name type="scientific">Acanthoscelides obtectus</name>
    <name type="common">Bean weevil</name>
    <name type="synonym">Bruchus obtectus</name>
    <dbReference type="NCBI Taxonomy" id="200917"/>
    <lineage>
        <taxon>Eukaryota</taxon>
        <taxon>Metazoa</taxon>
        <taxon>Ecdysozoa</taxon>
        <taxon>Arthropoda</taxon>
        <taxon>Hexapoda</taxon>
        <taxon>Insecta</taxon>
        <taxon>Pterygota</taxon>
        <taxon>Neoptera</taxon>
        <taxon>Endopterygota</taxon>
        <taxon>Coleoptera</taxon>
        <taxon>Polyphaga</taxon>
        <taxon>Cucujiformia</taxon>
        <taxon>Chrysomeloidea</taxon>
        <taxon>Chrysomelidae</taxon>
        <taxon>Bruchinae</taxon>
        <taxon>Bruchini</taxon>
        <taxon>Acanthoscelides</taxon>
    </lineage>
</organism>
<evidence type="ECO:0000313" key="2">
    <source>
        <dbReference type="EMBL" id="CAH1974750.1"/>
    </source>
</evidence>
<protein>
    <recommendedName>
        <fullName evidence="4">Secreted protein</fullName>
    </recommendedName>
</protein>
<comment type="caution">
    <text evidence="2">The sequence shown here is derived from an EMBL/GenBank/DDBJ whole genome shotgun (WGS) entry which is preliminary data.</text>
</comment>
<gene>
    <name evidence="2" type="ORF">ACAOBT_LOCUS11269</name>
</gene>
<accession>A0A9P0KIP1</accession>
<name>A0A9P0KIP1_ACAOB</name>
<dbReference type="OrthoDB" id="6688556at2759"/>
<feature type="chain" id="PRO_5040190077" description="Secreted protein" evidence="1">
    <location>
        <begin position="22"/>
        <end position="109"/>
    </location>
</feature>
<evidence type="ECO:0000313" key="3">
    <source>
        <dbReference type="Proteomes" id="UP001152888"/>
    </source>
</evidence>
<dbReference type="Proteomes" id="UP001152888">
    <property type="component" value="Unassembled WGS sequence"/>
</dbReference>